<dbReference type="Gene3D" id="1.20.1740.10">
    <property type="entry name" value="Amino acid/polyamine transporter I"/>
    <property type="match status" value="1"/>
</dbReference>
<feature type="transmembrane region" description="Helical" evidence="7">
    <location>
        <begin position="79"/>
        <end position="101"/>
    </location>
</feature>
<dbReference type="PANTHER" id="PTHR45649:SF1">
    <property type="entry name" value="TRANSPORTER, PUTATIVE (EUROFUNG)-RELATED"/>
    <property type="match status" value="1"/>
</dbReference>
<feature type="transmembrane region" description="Helical" evidence="7">
    <location>
        <begin position="47"/>
        <end position="67"/>
    </location>
</feature>
<evidence type="ECO:0000256" key="1">
    <source>
        <dbReference type="ARBA" id="ARBA00004141"/>
    </source>
</evidence>
<evidence type="ECO:0000256" key="3">
    <source>
        <dbReference type="ARBA" id="ARBA00022692"/>
    </source>
</evidence>
<proteinExistence type="predicted"/>
<dbReference type="GO" id="GO:0022857">
    <property type="term" value="F:transmembrane transporter activity"/>
    <property type="evidence" value="ECO:0007669"/>
    <property type="project" value="UniProtKB-ARBA"/>
</dbReference>
<dbReference type="EMBL" id="DF933800">
    <property type="protein sequence ID" value="GAM33474.1"/>
    <property type="molecule type" value="Genomic_DNA"/>
</dbReference>
<reference evidence="9" key="1">
    <citation type="journal article" date="2015" name="Genome Announc.">
        <title>Draft genome sequence of Talaromyces cellulolyticus strain Y-94, a source of lignocellulosic biomass-degrading enzymes.</title>
        <authorList>
            <person name="Fujii T."/>
            <person name="Koike H."/>
            <person name="Sawayama S."/>
            <person name="Yano S."/>
            <person name="Inoue H."/>
        </authorList>
    </citation>
    <scope>NUCLEOTIDE SEQUENCE [LARGE SCALE GENOMIC DNA]</scope>
    <source>
        <strain evidence="9">Y-94</strain>
    </source>
</reference>
<comment type="subcellular location">
    <subcellularLocation>
        <location evidence="1">Membrane</location>
        <topology evidence="1">Multi-pass membrane protein</topology>
    </subcellularLocation>
</comment>
<keyword evidence="9" id="KW-1185">Reference proteome</keyword>
<feature type="transmembrane region" description="Helical" evidence="7">
    <location>
        <begin position="134"/>
        <end position="150"/>
    </location>
</feature>
<feature type="transmembrane region" description="Helical" evidence="7">
    <location>
        <begin position="274"/>
        <end position="297"/>
    </location>
</feature>
<protein>
    <submittedName>
        <fullName evidence="8">Amino acid transporter</fullName>
    </submittedName>
</protein>
<keyword evidence="4 7" id="KW-1133">Transmembrane helix</keyword>
<evidence type="ECO:0000313" key="8">
    <source>
        <dbReference type="EMBL" id="GAM33474.1"/>
    </source>
</evidence>
<feature type="transmembrane region" description="Helical" evidence="7">
    <location>
        <begin position="156"/>
        <end position="173"/>
    </location>
</feature>
<name>A0A0B8N0C0_TALPI</name>
<evidence type="ECO:0000256" key="2">
    <source>
        <dbReference type="ARBA" id="ARBA00022448"/>
    </source>
</evidence>
<feature type="region of interest" description="Disordered" evidence="6">
    <location>
        <begin position="1"/>
        <end position="24"/>
    </location>
</feature>
<dbReference type="PIRSF" id="PIRSF006060">
    <property type="entry name" value="AA_transporter"/>
    <property type="match status" value="1"/>
</dbReference>
<organism evidence="8 9">
    <name type="scientific">Talaromyces pinophilus</name>
    <name type="common">Penicillium pinophilum</name>
    <dbReference type="NCBI Taxonomy" id="128442"/>
    <lineage>
        <taxon>Eukaryota</taxon>
        <taxon>Fungi</taxon>
        <taxon>Dikarya</taxon>
        <taxon>Ascomycota</taxon>
        <taxon>Pezizomycotina</taxon>
        <taxon>Eurotiomycetes</taxon>
        <taxon>Eurotiomycetidae</taxon>
        <taxon>Eurotiales</taxon>
        <taxon>Trichocomaceae</taxon>
        <taxon>Talaromyces</taxon>
        <taxon>Talaromyces sect. Talaromyces</taxon>
    </lineage>
</organism>
<keyword evidence="2" id="KW-0813">Transport</keyword>
<gene>
    <name evidence="8" type="ORF">TCE0_004r00391</name>
</gene>
<evidence type="ECO:0000256" key="7">
    <source>
        <dbReference type="SAM" id="Phobius"/>
    </source>
</evidence>
<keyword evidence="5 7" id="KW-0472">Membrane</keyword>
<dbReference type="PANTHER" id="PTHR45649">
    <property type="entry name" value="AMINO-ACID PERMEASE BAT1"/>
    <property type="match status" value="1"/>
</dbReference>
<feature type="transmembrane region" description="Helical" evidence="7">
    <location>
        <begin position="107"/>
        <end position="127"/>
    </location>
</feature>
<dbReference type="Proteomes" id="UP000053095">
    <property type="component" value="Unassembled WGS sequence"/>
</dbReference>
<keyword evidence="3 7" id="KW-0812">Transmembrane</keyword>
<feature type="transmembrane region" description="Helical" evidence="7">
    <location>
        <begin position="233"/>
        <end position="262"/>
    </location>
</feature>
<evidence type="ECO:0000256" key="5">
    <source>
        <dbReference type="ARBA" id="ARBA00023136"/>
    </source>
</evidence>
<sequence>MDAIELRTKTDVSASREMDGKSSLDREERDRALLLRLDKRPVLKRTYGFMAILGFTTTILVTWEGVLLSDKSGGPAGMIYVYIFAWLGAWCTFASLCELASIWQEVLIIYTVLLFGFTINTVAYRLLPTLEGPVLCIHILAFFGVLVPLTHRDSTMIGLLISIFLFTGVDGAIHMSEGIKNAAVVVPHSIMTSIGINGAFDLGILLAALYATINIEDTLSSQAGEARYPFLYILQNGIGSLGGAVAMGAIIAVMQTFGISLIWRLPHLDSRTSLPVRCILFTVTMSALLCLISIGSTTAFNDIVAVVTSGYYPSYLMASGLLLHRRLTGAIVAPGIEDSPYEPVNNIG</sequence>
<evidence type="ECO:0000256" key="4">
    <source>
        <dbReference type="ARBA" id="ARBA00022989"/>
    </source>
</evidence>
<evidence type="ECO:0000313" key="9">
    <source>
        <dbReference type="Proteomes" id="UP000053095"/>
    </source>
</evidence>
<evidence type="ECO:0000256" key="6">
    <source>
        <dbReference type="SAM" id="MobiDB-lite"/>
    </source>
</evidence>
<feature type="transmembrane region" description="Helical" evidence="7">
    <location>
        <begin position="194"/>
        <end position="213"/>
    </location>
</feature>
<dbReference type="AlphaFoldDB" id="A0A0B8N0C0"/>
<accession>A0A0B8N0C0</accession>
<dbReference type="GO" id="GO:0016020">
    <property type="term" value="C:membrane"/>
    <property type="evidence" value="ECO:0007669"/>
    <property type="project" value="UniProtKB-SubCell"/>
</dbReference>